<dbReference type="InterPro" id="IPR011335">
    <property type="entry name" value="Restrct_endonuc-II-like"/>
</dbReference>
<proteinExistence type="predicted"/>
<feature type="domain" description="YqaJ viral recombinase" evidence="2">
    <location>
        <begin position="53"/>
        <end position="165"/>
    </location>
</feature>
<evidence type="ECO:0000256" key="1">
    <source>
        <dbReference type="SAM" id="MobiDB-lite"/>
    </source>
</evidence>
<name>A0ABX1TPJ3_9GAMM</name>
<gene>
    <name evidence="3" type="ORF">E4P82_20330</name>
</gene>
<feature type="compositionally biased region" description="Pro residues" evidence="1">
    <location>
        <begin position="421"/>
        <end position="433"/>
    </location>
</feature>
<dbReference type="EMBL" id="SPMZ01000088">
    <property type="protein sequence ID" value="NMQ21341.1"/>
    <property type="molecule type" value="Genomic_DNA"/>
</dbReference>
<dbReference type="InterPro" id="IPR019080">
    <property type="entry name" value="YqaJ_viral_recombinase"/>
</dbReference>
<feature type="region of interest" description="Disordered" evidence="1">
    <location>
        <begin position="412"/>
        <end position="433"/>
    </location>
</feature>
<organism evidence="3 4">
    <name type="scientific">Candidatus Competibacter phosphatis</name>
    <dbReference type="NCBI Taxonomy" id="221280"/>
    <lineage>
        <taxon>Bacteria</taxon>
        <taxon>Pseudomonadati</taxon>
        <taxon>Pseudomonadota</taxon>
        <taxon>Gammaproteobacteria</taxon>
        <taxon>Candidatus Competibacteraceae</taxon>
        <taxon>Candidatus Competibacter</taxon>
    </lineage>
</organism>
<dbReference type="Proteomes" id="UP000760480">
    <property type="component" value="Unassembled WGS sequence"/>
</dbReference>
<protein>
    <recommendedName>
        <fullName evidence="2">YqaJ viral recombinase domain-containing protein</fullName>
    </recommendedName>
</protein>
<dbReference type="InterPro" id="IPR011604">
    <property type="entry name" value="PDDEXK-like_dom_sf"/>
</dbReference>
<dbReference type="RefSeq" id="WP_169250612.1">
    <property type="nucleotide sequence ID" value="NZ_SPMZ01000088.1"/>
</dbReference>
<comment type="caution">
    <text evidence="3">The sequence shown here is derived from an EMBL/GenBank/DDBJ whole genome shotgun (WGS) entry which is preliminary data.</text>
</comment>
<evidence type="ECO:0000313" key="4">
    <source>
        <dbReference type="Proteomes" id="UP000760480"/>
    </source>
</evidence>
<reference evidence="3 4" key="1">
    <citation type="submission" date="2019-03" db="EMBL/GenBank/DDBJ databases">
        <title>Metabolic reconstructions from genomes of highly enriched 'Candidatus Accumulibacter' and 'Candidatus Competibacter' bioreactor populations.</title>
        <authorList>
            <person name="Annavajhala M.K."/>
            <person name="Welles L."/>
            <person name="Abbas B."/>
            <person name="Sorokin D."/>
            <person name="Park H."/>
            <person name="Van Loosdrecht M."/>
            <person name="Chandran K."/>
        </authorList>
    </citation>
    <scope>NUCLEOTIDE SEQUENCE [LARGE SCALE GENOMIC DNA]</scope>
    <source>
        <strain evidence="3 4">SBR_G</strain>
    </source>
</reference>
<dbReference type="Pfam" id="PF09588">
    <property type="entry name" value="YqaJ"/>
    <property type="match status" value="1"/>
</dbReference>
<accession>A0ABX1TPJ3</accession>
<dbReference type="SUPFAM" id="SSF52980">
    <property type="entry name" value="Restriction endonuclease-like"/>
    <property type="match status" value="1"/>
</dbReference>
<evidence type="ECO:0000313" key="3">
    <source>
        <dbReference type="EMBL" id="NMQ21341.1"/>
    </source>
</evidence>
<sequence length="433" mass="48081">MNDEADVVPSALRALPQARHLDAERMATWWQAARALAATDAFGSSLTPAQQLRRLGGFGASEIGILVGEQRSLYSPFSTAREVVARKLLLDPPTPANPHQRRGILLEPLIRETFLRQSGAVRQPEWTQRIATHRPARWPWMQATPDDVVELAGRRVLVDYKAPAEPLTEVSLPYACQLHQTGLIAADLGYAVDARVLVAWNHPRGTPEVLVCAHDPALEAEIVAAGTHYWNAYVLQGALPPWPTRAPLALELADLSLAAKADIEALAERWLRLELLAKETQRLHEDAHAQLLARCRAHHLADTVHSGPVQIKPRAQWNEDAVDARLSDADRQRFTRPRWDTDQLVALVRERGGDPDVARMDNAALDLDAAARWLITERGIPETTLQRIEYQTRLSRRKADQPFVAPIREAARAASHTFGAPPLPTTPHPPSPR</sequence>
<dbReference type="Gene3D" id="3.90.320.10">
    <property type="match status" value="1"/>
</dbReference>
<keyword evidence="4" id="KW-1185">Reference proteome</keyword>
<evidence type="ECO:0000259" key="2">
    <source>
        <dbReference type="Pfam" id="PF09588"/>
    </source>
</evidence>